<proteinExistence type="predicted"/>
<feature type="region of interest" description="Disordered" evidence="1">
    <location>
        <begin position="1"/>
        <end position="80"/>
    </location>
</feature>
<dbReference type="EMBL" id="CAJOBR010093645">
    <property type="protein sequence ID" value="CAF5144575.1"/>
    <property type="molecule type" value="Genomic_DNA"/>
</dbReference>
<protein>
    <submittedName>
        <fullName evidence="2">Uncharacterized protein</fullName>
    </submittedName>
</protein>
<feature type="compositionally biased region" description="Acidic residues" evidence="1">
    <location>
        <begin position="46"/>
        <end position="57"/>
    </location>
</feature>
<organism evidence="2 3">
    <name type="scientific">Rotaria socialis</name>
    <dbReference type="NCBI Taxonomy" id="392032"/>
    <lineage>
        <taxon>Eukaryota</taxon>
        <taxon>Metazoa</taxon>
        <taxon>Spiralia</taxon>
        <taxon>Gnathifera</taxon>
        <taxon>Rotifera</taxon>
        <taxon>Eurotatoria</taxon>
        <taxon>Bdelloidea</taxon>
        <taxon>Philodinida</taxon>
        <taxon>Philodinidae</taxon>
        <taxon>Rotaria</taxon>
    </lineage>
</organism>
<evidence type="ECO:0000256" key="1">
    <source>
        <dbReference type="SAM" id="MobiDB-lite"/>
    </source>
</evidence>
<feature type="non-terminal residue" evidence="2">
    <location>
        <position position="1"/>
    </location>
</feature>
<feature type="non-terminal residue" evidence="2">
    <location>
        <position position="80"/>
    </location>
</feature>
<sequence>LTNRETEAMKTAMKNKRKNSGFRTAPDGRIIIDVDDDENQQKDMNDGDDDDDDEDMNREDLKGLMETLSLSQRAKNKRKR</sequence>
<evidence type="ECO:0000313" key="3">
    <source>
        <dbReference type="Proteomes" id="UP000663848"/>
    </source>
</evidence>
<comment type="caution">
    <text evidence="2">The sequence shown here is derived from an EMBL/GenBank/DDBJ whole genome shotgun (WGS) entry which is preliminary data.</text>
</comment>
<name>A0A822GG29_9BILA</name>
<gene>
    <name evidence="2" type="ORF">QYT958_LOCUS48045</name>
</gene>
<evidence type="ECO:0000313" key="2">
    <source>
        <dbReference type="EMBL" id="CAF5144575.1"/>
    </source>
</evidence>
<dbReference type="Proteomes" id="UP000663848">
    <property type="component" value="Unassembled WGS sequence"/>
</dbReference>
<accession>A0A822GG29</accession>
<dbReference type="AlphaFoldDB" id="A0A822GG29"/>
<reference evidence="2" key="1">
    <citation type="submission" date="2021-02" db="EMBL/GenBank/DDBJ databases">
        <authorList>
            <person name="Nowell W R."/>
        </authorList>
    </citation>
    <scope>NUCLEOTIDE SEQUENCE</scope>
</reference>